<dbReference type="EMBL" id="BARS01033699">
    <property type="protein sequence ID" value="GAG27695.1"/>
    <property type="molecule type" value="Genomic_DNA"/>
</dbReference>
<protein>
    <submittedName>
        <fullName evidence="1">Uncharacterized protein</fullName>
    </submittedName>
</protein>
<dbReference type="AlphaFoldDB" id="X0WAL2"/>
<evidence type="ECO:0000313" key="1">
    <source>
        <dbReference type="EMBL" id="GAG27695.1"/>
    </source>
</evidence>
<gene>
    <name evidence="1" type="ORF">S01H1_52151</name>
</gene>
<organism evidence="1">
    <name type="scientific">marine sediment metagenome</name>
    <dbReference type="NCBI Taxonomy" id="412755"/>
    <lineage>
        <taxon>unclassified sequences</taxon>
        <taxon>metagenomes</taxon>
        <taxon>ecological metagenomes</taxon>
    </lineage>
</organism>
<proteinExistence type="predicted"/>
<accession>X0WAL2</accession>
<sequence>MDFKDGAVLGKKNIEALEAINFDLNRLDVAEALHDKLSNLLSESTMSPKELEELKTNVRRNCK</sequence>
<comment type="caution">
    <text evidence="1">The sequence shown here is derived from an EMBL/GenBank/DDBJ whole genome shotgun (WGS) entry which is preliminary data.</text>
</comment>
<reference evidence="1" key="1">
    <citation type="journal article" date="2014" name="Front. Microbiol.">
        <title>High frequency of phylogenetically diverse reductive dehalogenase-homologous genes in deep subseafloor sedimentary metagenomes.</title>
        <authorList>
            <person name="Kawai M."/>
            <person name="Futagami T."/>
            <person name="Toyoda A."/>
            <person name="Takaki Y."/>
            <person name="Nishi S."/>
            <person name="Hori S."/>
            <person name="Arai W."/>
            <person name="Tsubouchi T."/>
            <person name="Morono Y."/>
            <person name="Uchiyama I."/>
            <person name="Ito T."/>
            <person name="Fujiyama A."/>
            <person name="Inagaki F."/>
            <person name="Takami H."/>
        </authorList>
    </citation>
    <scope>NUCLEOTIDE SEQUENCE</scope>
    <source>
        <strain evidence="1">Expedition CK06-06</strain>
    </source>
</reference>
<name>X0WAL2_9ZZZZ</name>